<organism evidence="8">
    <name type="scientific">marine metagenome</name>
    <dbReference type="NCBI Taxonomy" id="408172"/>
    <lineage>
        <taxon>unclassified sequences</taxon>
        <taxon>metagenomes</taxon>
        <taxon>ecological metagenomes</taxon>
    </lineage>
</organism>
<evidence type="ECO:0000256" key="1">
    <source>
        <dbReference type="ARBA" id="ARBA00004651"/>
    </source>
</evidence>
<evidence type="ECO:0000259" key="7">
    <source>
        <dbReference type="Pfam" id="PF09335"/>
    </source>
</evidence>
<comment type="subcellular location">
    <subcellularLocation>
        <location evidence="1">Cell membrane</location>
        <topology evidence="1">Multi-pass membrane protein</topology>
    </subcellularLocation>
</comment>
<protein>
    <recommendedName>
        <fullName evidence="7">VTT domain-containing protein</fullName>
    </recommendedName>
</protein>
<proteinExistence type="predicted"/>
<gene>
    <name evidence="8" type="ORF">METZ01_LOCUS106661</name>
</gene>
<keyword evidence="2" id="KW-1003">Cell membrane</keyword>
<accession>A0A381WPC2</accession>
<dbReference type="Pfam" id="PF09335">
    <property type="entry name" value="VTT_dom"/>
    <property type="match status" value="1"/>
</dbReference>
<dbReference type="EMBL" id="UINC01012302">
    <property type="protein sequence ID" value="SVA53807.1"/>
    <property type="molecule type" value="Genomic_DNA"/>
</dbReference>
<reference evidence="8" key="1">
    <citation type="submission" date="2018-05" db="EMBL/GenBank/DDBJ databases">
        <authorList>
            <person name="Lanie J.A."/>
            <person name="Ng W.-L."/>
            <person name="Kazmierczak K.M."/>
            <person name="Andrzejewski T.M."/>
            <person name="Davidsen T.M."/>
            <person name="Wayne K.J."/>
            <person name="Tettelin H."/>
            <person name="Glass J.I."/>
            <person name="Rusch D."/>
            <person name="Podicherti R."/>
            <person name="Tsui H.-C.T."/>
            <person name="Winkler M.E."/>
        </authorList>
    </citation>
    <scope>NUCLEOTIDE SEQUENCE</scope>
</reference>
<evidence type="ECO:0000256" key="4">
    <source>
        <dbReference type="ARBA" id="ARBA00022989"/>
    </source>
</evidence>
<feature type="transmembrane region" description="Helical" evidence="6">
    <location>
        <begin position="163"/>
        <end position="183"/>
    </location>
</feature>
<sequence>MNKTRLLVVLGLLVISITAYWFDLGQYLTLDFFRSQQDRVQEFVADQPIAATAIFFAVYVTVTAVNIPGATVMTLIGGALFGLIRGTVIVSFASTIGATLAFLLSRLLLRDYVERRFSAAVARANQGIAKNGAYYLFGLRLVPAFPFFVINLVMGLTRLRTWTFYWVSQLGMLAGTVVCVNAGNQLGTIESVSGVFSPQVIGSFILLGLFPLITKKIMEAARHRRSGPGDR</sequence>
<dbReference type="GO" id="GO:0005886">
    <property type="term" value="C:plasma membrane"/>
    <property type="evidence" value="ECO:0007669"/>
    <property type="project" value="UniProtKB-SubCell"/>
</dbReference>
<keyword evidence="5 6" id="KW-0472">Membrane</keyword>
<name>A0A381WPC2_9ZZZZ</name>
<feature type="transmembrane region" description="Helical" evidence="6">
    <location>
        <begin position="7"/>
        <end position="29"/>
    </location>
</feature>
<feature type="transmembrane region" description="Helical" evidence="6">
    <location>
        <begin position="88"/>
        <end position="109"/>
    </location>
</feature>
<evidence type="ECO:0000256" key="2">
    <source>
        <dbReference type="ARBA" id="ARBA00022475"/>
    </source>
</evidence>
<feature type="transmembrane region" description="Helical" evidence="6">
    <location>
        <begin position="195"/>
        <end position="214"/>
    </location>
</feature>
<feature type="transmembrane region" description="Helical" evidence="6">
    <location>
        <begin position="133"/>
        <end position="156"/>
    </location>
</feature>
<dbReference type="InterPro" id="IPR032816">
    <property type="entry name" value="VTT_dom"/>
</dbReference>
<keyword evidence="4 6" id="KW-1133">Transmembrane helix</keyword>
<feature type="domain" description="VTT" evidence="7">
    <location>
        <begin position="70"/>
        <end position="184"/>
    </location>
</feature>
<dbReference type="PANTHER" id="PTHR12677">
    <property type="entry name" value="GOLGI APPARATUS MEMBRANE PROTEIN TVP38-RELATED"/>
    <property type="match status" value="1"/>
</dbReference>
<evidence type="ECO:0000313" key="8">
    <source>
        <dbReference type="EMBL" id="SVA53807.1"/>
    </source>
</evidence>
<keyword evidence="3 6" id="KW-0812">Transmembrane</keyword>
<dbReference type="InterPro" id="IPR015414">
    <property type="entry name" value="TMEM64"/>
</dbReference>
<evidence type="ECO:0000256" key="3">
    <source>
        <dbReference type="ARBA" id="ARBA00022692"/>
    </source>
</evidence>
<dbReference type="AlphaFoldDB" id="A0A381WPC2"/>
<evidence type="ECO:0000256" key="6">
    <source>
        <dbReference type="SAM" id="Phobius"/>
    </source>
</evidence>
<feature type="transmembrane region" description="Helical" evidence="6">
    <location>
        <begin position="49"/>
        <end position="76"/>
    </location>
</feature>
<evidence type="ECO:0000256" key="5">
    <source>
        <dbReference type="ARBA" id="ARBA00023136"/>
    </source>
</evidence>
<dbReference type="PANTHER" id="PTHR12677:SF59">
    <property type="entry name" value="GOLGI APPARATUS MEMBRANE PROTEIN TVP38-RELATED"/>
    <property type="match status" value="1"/>
</dbReference>